<reference evidence="1 2" key="1">
    <citation type="submission" date="2014-03" db="EMBL/GenBank/DDBJ databases">
        <title>Genomics of Bifidobacteria.</title>
        <authorList>
            <person name="Ventura M."/>
            <person name="Milani C."/>
            <person name="Lugli G.A."/>
        </authorList>
    </citation>
    <scope>NUCLEOTIDE SEQUENCE [LARGE SCALE GENOMIC DNA]</scope>
    <source>
        <strain evidence="1 2">DSM 23967</strain>
    </source>
</reference>
<dbReference type="OrthoDB" id="2011690at2"/>
<accession>A0A087D6I9</accession>
<dbReference type="Proteomes" id="UP000029066">
    <property type="component" value="Unassembled WGS sequence"/>
</dbReference>
<organism evidence="1 2">
    <name type="scientific">Bifidobacterium saguini DSM 23967</name>
    <dbReference type="NCBI Taxonomy" id="1437607"/>
    <lineage>
        <taxon>Bacteria</taxon>
        <taxon>Bacillati</taxon>
        <taxon>Actinomycetota</taxon>
        <taxon>Actinomycetes</taxon>
        <taxon>Bifidobacteriales</taxon>
        <taxon>Bifidobacteriaceae</taxon>
        <taxon>Bifidobacterium</taxon>
    </lineage>
</organism>
<comment type="caution">
    <text evidence="1">The sequence shown here is derived from an EMBL/GenBank/DDBJ whole genome shotgun (WGS) entry which is preliminary data.</text>
</comment>
<sequence>MASKYVTVSNIQHLVARIKAGFAAIGHKHAAGDITSGTLAADRLPTMPINKGGTGATSAETARSNLGITPANIGAATANHTHSEMKGATASAAGAAGLVPTPTAGTNNKYLRGDGTWQTPPDTNTTYSTMKGASTSAAGTAGLAPAPAAGASNRYLRSDGTWQVPPDTNTTYGTATQTANGLMSAADKKKLDTVQLASWPIGAIMMTANNTNPSTSLGGTWKQLEAAGFTGYLWQRTA</sequence>
<name>A0A087D6I9_9BIFI</name>
<proteinExistence type="predicted"/>
<dbReference type="AlphaFoldDB" id="A0A087D6I9"/>
<protein>
    <submittedName>
        <fullName evidence="1">Uncharacterized protein</fullName>
    </submittedName>
</protein>
<gene>
    <name evidence="1" type="ORF">BISA_1736</name>
</gene>
<dbReference type="RefSeq" id="WP_033891713.1">
    <property type="nucleotide sequence ID" value="NZ_JDUT01000006.1"/>
</dbReference>
<evidence type="ECO:0000313" key="1">
    <source>
        <dbReference type="EMBL" id="KFI91139.1"/>
    </source>
</evidence>
<dbReference type="STRING" id="1437607.BISA_1736"/>
<evidence type="ECO:0000313" key="2">
    <source>
        <dbReference type="Proteomes" id="UP000029066"/>
    </source>
</evidence>
<dbReference type="EMBL" id="JGZN01000016">
    <property type="protein sequence ID" value="KFI91139.1"/>
    <property type="molecule type" value="Genomic_DNA"/>
</dbReference>